<proteinExistence type="predicted"/>
<comment type="caution">
    <text evidence="2">The sequence shown here is derived from an EMBL/GenBank/DDBJ whole genome shotgun (WGS) entry which is preliminary data.</text>
</comment>
<dbReference type="Gene3D" id="2.30.110.10">
    <property type="entry name" value="Electron Transport, Fmn-binding Protein, Chain A"/>
    <property type="match status" value="1"/>
</dbReference>
<gene>
    <name evidence="2" type="ORF">ACFQ11_02115</name>
</gene>
<evidence type="ECO:0000313" key="3">
    <source>
        <dbReference type="Proteomes" id="UP001596972"/>
    </source>
</evidence>
<organism evidence="2 3">
    <name type="scientific">Actinomadura sediminis</name>
    <dbReference type="NCBI Taxonomy" id="1038904"/>
    <lineage>
        <taxon>Bacteria</taxon>
        <taxon>Bacillati</taxon>
        <taxon>Actinomycetota</taxon>
        <taxon>Actinomycetes</taxon>
        <taxon>Streptosporangiales</taxon>
        <taxon>Thermomonosporaceae</taxon>
        <taxon>Actinomadura</taxon>
    </lineage>
</organism>
<dbReference type="Pfam" id="PF12900">
    <property type="entry name" value="Pyridox_ox_2"/>
    <property type="match status" value="1"/>
</dbReference>
<sequence>MRNDGANTTVLSRAECLVLLRSAAVGRVVYTDQALPAILPVTYAMDGDQALIIRTAPGSKFDAALRGAIVAFEIDDVDTAARTGWSVTVVGPARAVTSEAEAHRLARLLPRPWVPGRRDAFIRITVRQVSGRRLFSGAGRPHGALPGAGGGFMSTADARPGRR</sequence>
<feature type="region of interest" description="Disordered" evidence="1">
    <location>
        <begin position="137"/>
        <end position="163"/>
    </location>
</feature>
<dbReference type="InterPro" id="IPR024747">
    <property type="entry name" value="Pyridox_Oxase-rel"/>
</dbReference>
<dbReference type="Proteomes" id="UP001596972">
    <property type="component" value="Unassembled WGS sequence"/>
</dbReference>
<keyword evidence="3" id="KW-1185">Reference proteome</keyword>
<accession>A0ABW3EIH0</accession>
<protein>
    <submittedName>
        <fullName evidence="2">Pyridoxamine 5'-phosphate oxidase family protein</fullName>
        <ecNumber evidence="2">1.-.-.-</ecNumber>
    </submittedName>
</protein>
<dbReference type="RefSeq" id="WP_378295997.1">
    <property type="nucleotide sequence ID" value="NZ_JBHTJA010000002.1"/>
</dbReference>
<reference evidence="3" key="1">
    <citation type="journal article" date="2019" name="Int. J. Syst. Evol. Microbiol.">
        <title>The Global Catalogue of Microorganisms (GCM) 10K type strain sequencing project: providing services to taxonomists for standard genome sequencing and annotation.</title>
        <authorList>
            <consortium name="The Broad Institute Genomics Platform"/>
            <consortium name="The Broad Institute Genome Sequencing Center for Infectious Disease"/>
            <person name="Wu L."/>
            <person name="Ma J."/>
        </authorList>
    </citation>
    <scope>NUCLEOTIDE SEQUENCE [LARGE SCALE GENOMIC DNA]</scope>
    <source>
        <strain evidence="3">JCM 31202</strain>
    </source>
</reference>
<evidence type="ECO:0000256" key="1">
    <source>
        <dbReference type="SAM" id="MobiDB-lite"/>
    </source>
</evidence>
<keyword evidence="2" id="KW-0560">Oxidoreductase</keyword>
<name>A0ABW3EIH0_9ACTN</name>
<dbReference type="GO" id="GO:0016491">
    <property type="term" value="F:oxidoreductase activity"/>
    <property type="evidence" value="ECO:0007669"/>
    <property type="project" value="UniProtKB-KW"/>
</dbReference>
<dbReference type="EMBL" id="JBHTJA010000002">
    <property type="protein sequence ID" value="MFD0899177.1"/>
    <property type="molecule type" value="Genomic_DNA"/>
</dbReference>
<dbReference type="EC" id="1.-.-.-" evidence="2"/>
<evidence type="ECO:0000313" key="2">
    <source>
        <dbReference type="EMBL" id="MFD0899177.1"/>
    </source>
</evidence>
<dbReference type="SUPFAM" id="SSF50475">
    <property type="entry name" value="FMN-binding split barrel"/>
    <property type="match status" value="1"/>
</dbReference>
<dbReference type="InterPro" id="IPR012349">
    <property type="entry name" value="Split_barrel_FMN-bd"/>
</dbReference>